<dbReference type="Proteomes" id="UP001214854">
    <property type="component" value="Unassembled WGS sequence"/>
</dbReference>
<reference evidence="4 5" key="1">
    <citation type="submission" date="2023-01" db="EMBL/GenBank/DDBJ databases">
        <title>Novel species of the genus Asticcacaulis isolated from rivers.</title>
        <authorList>
            <person name="Lu H."/>
        </authorList>
    </citation>
    <scope>NUCLEOTIDE SEQUENCE [LARGE SCALE GENOMIC DNA]</scope>
    <source>
        <strain evidence="4 5">BYS171W</strain>
    </source>
</reference>
<dbReference type="PANTHER" id="PTHR43514:SF10">
    <property type="entry name" value="MOLYBDENUM IMPORT ATP-BINDING PROTEIN MODC 2"/>
    <property type="match status" value="1"/>
</dbReference>
<dbReference type="InterPro" id="IPR017871">
    <property type="entry name" value="ABC_transporter-like_CS"/>
</dbReference>
<evidence type="ECO:0000313" key="5">
    <source>
        <dbReference type="Proteomes" id="UP001214854"/>
    </source>
</evidence>
<dbReference type="PROSITE" id="PS50893">
    <property type="entry name" value="ABC_TRANSPORTER_2"/>
    <property type="match status" value="1"/>
</dbReference>
<dbReference type="InterPro" id="IPR003593">
    <property type="entry name" value="AAA+_ATPase"/>
</dbReference>
<dbReference type="GO" id="GO:0005524">
    <property type="term" value="F:ATP binding"/>
    <property type="evidence" value="ECO:0007669"/>
    <property type="project" value="UniProtKB-KW"/>
</dbReference>
<dbReference type="InterPro" id="IPR050334">
    <property type="entry name" value="Molybdenum_import_ModC"/>
</dbReference>
<dbReference type="PROSITE" id="PS00211">
    <property type="entry name" value="ABC_TRANSPORTER_1"/>
    <property type="match status" value="1"/>
</dbReference>
<evidence type="ECO:0000313" key="4">
    <source>
        <dbReference type="EMBL" id="MDC7683590.1"/>
    </source>
</evidence>
<keyword evidence="2 4" id="KW-0067">ATP-binding</keyword>
<feature type="domain" description="ABC transporter" evidence="3">
    <location>
        <begin position="1"/>
        <end position="225"/>
    </location>
</feature>
<dbReference type="Pfam" id="PF00005">
    <property type="entry name" value="ABC_tran"/>
    <property type="match status" value="1"/>
</dbReference>
<dbReference type="SUPFAM" id="SSF52540">
    <property type="entry name" value="P-loop containing nucleoside triphosphate hydrolases"/>
    <property type="match status" value="1"/>
</dbReference>
<evidence type="ECO:0000256" key="1">
    <source>
        <dbReference type="ARBA" id="ARBA00022741"/>
    </source>
</evidence>
<dbReference type="SMART" id="SM00382">
    <property type="entry name" value="AAA"/>
    <property type="match status" value="1"/>
</dbReference>
<accession>A0ABT5HU40</accession>
<dbReference type="Gene3D" id="3.40.50.300">
    <property type="entry name" value="P-loop containing nucleotide triphosphate hydrolases"/>
    <property type="match status" value="1"/>
</dbReference>
<organism evidence="4 5">
    <name type="scientific">Asticcacaulis aquaticus</name>
    <dbReference type="NCBI Taxonomy" id="2984212"/>
    <lineage>
        <taxon>Bacteria</taxon>
        <taxon>Pseudomonadati</taxon>
        <taxon>Pseudomonadota</taxon>
        <taxon>Alphaproteobacteria</taxon>
        <taxon>Caulobacterales</taxon>
        <taxon>Caulobacteraceae</taxon>
        <taxon>Asticcacaulis</taxon>
    </lineage>
</organism>
<gene>
    <name evidence="4" type="ORF">PQU92_09900</name>
</gene>
<protein>
    <submittedName>
        <fullName evidence="4">ATP-binding cassette domain-containing protein</fullName>
    </submittedName>
</protein>
<evidence type="ECO:0000256" key="2">
    <source>
        <dbReference type="ARBA" id="ARBA00022840"/>
    </source>
</evidence>
<proteinExistence type="predicted"/>
<dbReference type="PANTHER" id="PTHR43514">
    <property type="entry name" value="ABC TRANSPORTER I FAMILY MEMBER 10"/>
    <property type="match status" value="1"/>
</dbReference>
<dbReference type="EMBL" id="JAQQKX010000007">
    <property type="protein sequence ID" value="MDC7683590.1"/>
    <property type="molecule type" value="Genomic_DNA"/>
</dbReference>
<dbReference type="RefSeq" id="WP_272748059.1">
    <property type="nucleotide sequence ID" value="NZ_JAQQKX010000007.1"/>
</dbReference>
<keyword evidence="1" id="KW-0547">Nucleotide-binding</keyword>
<name>A0ABT5HU40_9CAUL</name>
<dbReference type="InterPro" id="IPR027417">
    <property type="entry name" value="P-loop_NTPase"/>
</dbReference>
<comment type="caution">
    <text evidence="4">The sequence shown here is derived from an EMBL/GenBank/DDBJ whole genome shotgun (WGS) entry which is preliminary data.</text>
</comment>
<evidence type="ECO:0000259" key="3">
    <source>
        <dbReference type="PROSITE" id="PS50893"/>
    </source>
</evidence>
<sequence>MIRIALNGRVGDLDLDVAFNAPGEGITAIMGRSGSGKTTLLRAMAGLDRLTGEVTVSGRVWQDATRFELVHKRGVGYVFQEPSLFTHLSVQGNLDFAVKRATKAVDRAEIIDLLKIAPLLPRAVSKLSGGERQRVSLARALLSGPELLLMDEPLSSLDQTARQEILPFIRVVGARVPVIYVSHDPLEVSRLTERVLYLSEGRLSERPAVSLEGLSQAEIEALARQALGG</sequence>
<keyword evidence="5" id="KW-1185">Reference proteome</keyword>
<dbReference type="InterPro" id="IPR003439">
    <property type="entry name" value="ABC_transporter-like_ATP-bd"/>
</dbReference>